<dbReference type="Proteomes" id="UP000321638">
    <property type="component" value="Unassembled WGS sequence"/>
</dbReference>
<accession>A0A5C8P941</accession>
<evidence type="ECO:0000259" key="1">
    <source>
        <dbReference type="Pfam" id="PF04230"/>
    </source>
</evidence>
<dbReference type="GO" id="GO:0016740">
    <property type="term" value="F:transferase activity"/>
    <property type="evidence" value="ECO:0007669"/>
    <property type="project" value="UniProtKB-KW"/>
</dbReference>
<sequence length="331" mass="37635">MSRARIGLVGYYGYGNYGDELFKVVFEKIFHDCDLVTMQDNQARPYYGDDIESKVSSLDCLLIGGGDLVIGNYWTDQYFEDPFLAKPIYIHGVGVPTWSGEDPKVVQRMAKFFRHPSVRYINVRDHESRVWIEQKLNPAVPISVSADIVCALDLPAPPARQGAPVFGLITRKQMPGEIHWTNVRNLCDKARSLGYEIKNIILGTGADRQADIAGLGEFSYENMRTVESEDLWELTREIGACDVIASMKFHGCVVSTLYGVPAIGMITTDKFRNLFRYIERPDLIAHHTHANLPDRLAPFMARIPKLTRRYLREDAMRGLGRLRRRMLGEFD</sequence>
<feature type="domain" description="Polysaccharide pyruvyl transferase" evidence="1">
    <location>
        <begin position="16"/>
        <end position="265"/>
    </location>
</feature>
<organism evidence="2 3">
    <name type="scientific">Vineibacter terrae</name>
    <dbReference type="NCBI Taxonomy" id="2586908"/>
    <lineage>
        <taxon>Bacteria</taxon>
        <taxon>Pseudomonadati</taxon>
        <taxon>Pseudomonadota</taxon>
        <taxon>Alphaproteobacteria</taxon>
        <taxon>Hyphomicrobiales</taxon>
        <taxon>Vineibacter</taxon>
    </lineage>
</organism>
<dbReference type="InterPro" id="IPR007345">
    <property type="entry name" value="Polysacch_pyruvyl_Trfase"/>
</dbReference>
<keyword evidence="2" id="KW-0808">Transferase</keyword>
<reference evidence="2 3" key="1">
    <citation type="submission" date="2019-06" db="EMBL/GenBank/DDBJ databases">
        <title>New taxonomy in bacterial strain CC-CFT640, isolated from vineyard.</title>
        <authorList>
            <person name="Lin S.-Y."/>
            <person name="Tsai C.-F."/>
            <person name="Young C.-C."/>
        </authorList>
    </citation>
    <scope>NUCLEOTIDE SEQUENCE [LARGE SCALE GENOMIC DNA]</scope>
    <source>
        <strain evidence="2 3">CC-CFT640</strain>
    </source>
</reference>
<proteinExistence type="predicted"/>
<evidence type="ECO:0000313" key="2">
    <source>
        <dbReference type="EMBL" id="TXL69900.1"/>
    </source>
</evidence>
<evidence type="ECO:0000313" key="3">
    <source>
        <dbReference type="Proteomes" id="UP000321638"/>
    </source>
</evidence>
<dbReference type="RefSeq" id="WP_147852032.1">
    <property type="nucleotide sequence ID" value="NZ_DATAJT010000095.1"/>
</dbReference>
<dbReference type="EMBL" id="VDUZ01000069">
    <property type="protein sequence ID" value="TXL69900.1"/>
    <property type="molecule type" value="Genomic_DNA"/>
</dbReference>
<protein>
    <submittedName>
        <fullName evidence="2">Polysaccharide pyruvyl transferase family protein</fullName>
    </submittedName>
</protein>
<dbReference type="Pfam" id="PF04230">
    <property type="entry name" value="PS_pyruv_trans"/>
    <property type="match status" value="1"/>
</dbReference>
<dbReference type="PANTHER" id="PTHR36836">
    <property type="entry name" value="COLANIC ACID BIOSYNTHESIS PROTEIN WCAK"/>
    <property type="match status" value="1"/>
</dbReference>
<keyword evidence="3" id="KW-1185">Reference proteome</keyword>
<name>A0A5C8P941_9HYPH</name>
<dbReference type="OrthoDB" id="1814359at2"/>
<comment type="caution">
    <text evidence="2">The sequence shown here is derived from an EMBL/GenBank/DDBJ whole genome shotgun (WGS) entry which is preliminary data.</text>
</comment>
<dbReference type="AlphaFoldDB" id="A0A5C8P941"/>
<gene>
    <name evidence="2" type="ORF">FHP25_36940</name>
</gene>
<dbReference type="PANTHER" id="PTHR36836:SF1">
    <property type="entry name" value="COLANIC ACID BIOSYNTHESIS PROTEIN WCAK"/>
    <property type="match status" value="1"/>
</dbReference>